<evidence type="ECO:0000256" key="1">
    <source>
        <dbReference type="SAM" id="MobiDB-lite"/>
    </source>
</evidence>
<dbReference type="Proteomes" id="UP000532311">
    <property type="component" value="Unassembled WGS sequence"/>
</dbReference>
<organism evidence="2 3">
    <name type="scientific">Fusarium globosum</name>
    <dbReference type="NCBI Taxonomy" id="78864"/>
    <lineage>
        <taxon>Eukaryota</taxon>
        <taxon>Fungi</taxon>
        <taxon>Dikarya</taxon>
        <taxon>Ascomycota</taxon>
        <taxon>Pezizomycotina</taxon>
        <taxon>Sordariomycetes</taxon>
        <taxon>Hypocreomycetidae</taxon>
        <taxon>Hypocreales</taxon>
        <taxon>Nectriaceae</taxon>
        <taxon>Fusarium</taxon>
        <taxon>Fusarium fujikuroi species complex</taxon>
    </lineage>
</organism>
<name>A0A8H6DBG0_9HYPO</name>
<keyword evidence="3" id="KW-1185">Reference proteome</keyword>
<comment type="caution">
    <text evidence="2">The sequence shown here is derived from an EMBL/GenBank/DDBJ whole genome shotgun (WGS) entry which is preliminary data.</text>
</comment>
<feature type="compositionally biased region" description="Low complexity" evidence="1">
    <location>
        <begin position="35"/>
        <end position="47"/>
    </location>
</feature>
<gene>
    <name evidence="2" type="ORF">FGLOB1_6033</name>
</gene>
<evidence type="ECO:0000313" key="2">
    <source>
        <dbReference type="EMBL" id="KAF5709167.1"/>
    </source>
</evidence>
<feature type="region of interest" description="Disordered" evidence="1">
    <location>
        <begin position="25"/>
        <end position="47"/>
    </location>
</feature>
<reference evidence="2 3" key="1">
    <citation type="submission" date="2020-05" db="EMBL/GenBank/DDBJ databases">
        <title>Identification and distribution of gene clusters putatively required for synthesis of sphingolipid metabolism inhibitors in phylogenetically diverse species of the filamentous fungus Fusarium.</title>
        <authorList>
            <person name="Kim H.-S."/>
            <person name="Busman M."/>
            <person name="Brown D.W."/>
            <person name="Divon H."/>
            <person name="Uhlig S."/>
            <person name="Proctor R.H."/>
        </authorList>
    </citation>
    <scope>NUCLEOTIDE SEQUENCE [LARGE SCALE GENOMIC DNA]</scope>
    <source>
        <strain evidence="2 3">NRRL 26131</strain>
    </source>
</reference>
<dbReference type="AlphaFoldDB" id="A0A8H6DBG0"/>
<proteinExistence type="predicted"/>
<dbReference type="EMBL" id="JAAQPF010000253">
    <property type="protein sequence ID" value="KAF5709167.1"/>
    <property type="molecule type" value="Genomic_DNA"/>
</dbReference>
<protein>
    <submittedName>
        <fullName evidence="2">Uncharacterized protein</fullName>
    </submittedName>
</protein>
<sequence length="84" mass="8921">MSISSAAIATLEEYEFDPKQGFARLGPGDALEARSPSTEATASFASSTRQRLAALGGTITTRSVWLFTMKSPPIGRSPPSNAFR</sequence>
<evidence type="ECO:0000313" key="3">
    <source>
        <dbReference type="Proteomes" id="UP000532311"/>
    </source>
</evidence>
<accession>A0A8H6DBG0</accession>